<dbReference type="GeneID" id="303484845"/>
<dbReference type="PANTHER" id="PTHR30485:SF2">
    <property type="entry name" value="BLL0597 PROTEIN"/>
    <property type="match status" value="1"/>
</dbReference>
<dbReference type="Pfam" id="PF01292">
    <property type="entry name" value="Ni_hydr_CYTB"/>
    <property type="match status" value="1"/>
</dbReference>
<dbReference type="PANTHER" id="PTHR30485">
    <property type="entry name" value="NI/FE-HYDROGENASE 1 B-TYPE CYTOCHROME SUBUNIT"/>
    <property type="match status" value="1"/>
</dbReference>
<feature type="region of interest" description="Disordered" evidence="6">
    <location>
        <begin position="132"/>
        <end position="161"/>
    </location>
</feature>
<evidence type="ECO:0000313" key="10">
    <source>
        <dbReference type="Proteomes" id="UP000258016"/>
    </source>
</evidence>
<feature type="transmembrane region" description="Helical" evidence="7">
    <location>
        <begin position="38"/>
        <end position="57"/>
    </location>
</feature>
<name>A0ABM6M4X0_9SPHN</name>
<keyword evidence="5 7" id="KW-0472">Membrane</keyword>
<dbReference type="InterPro" id="IPR011577">
    <property type="entry name" value="Cyt_b561_bac/Ni-Hgenase"/>
</dbReference>
<comment type="subcellular location">
    <subcellularLocation>
        <location evidence="1">Cell membrane</location>
        <topology evidence="1">Multi-pass membrane protein</topology>
    </subcellularLocation>
</comment>
<keyword evidence="3 7" id="KW-0812">Transmembrane</keyword>
<feature type="domain" description="Cytochrome b561 bacterial/Ni-hydrogenase" evidence="8">
    <location>
        <begin position="10"/>
        <end position="202"/>
    </location>
</feature>
<dbReference type="InterPro" id="IPR016174">
    <property type="entry name" value="Di-haem_cyt_TM"/>
</dbReference>
<dbReference type="EMBL" id="CP020083">
    <property type="protein sequence ID" value="ASR50832.1"/>
    <property type="molecule type" value="Genomic_DNA"/>
</dbReference>
<dbReference type="RefSeq" id="WP_117351651.1">
    <property type="nucleotide sequence ID" value="NZ_CP020083.1"/>
</dbReference>
<evidence type="ECO:0000256" key="2">
    <source>
        <dbReference type="ARBA" id="ARBA00022475"/>
    </source>
</evidence>
<keyword evidence="2" id="KW-1003">Cell membrane</keyword>
<feature type="transmembrane region" description="Helical" evidence="7">
    <location>
        <begin position="98"/>
        <end position="121"/>
    </location>
</feature>
<evidence type="ECO:0000259" key="8">
    <source>
        <dbReference type="Pfam" id="PF01292"/>
    </source>
</evidence>
<dbReference type="Proteomes" id="UP000258016">
    <property type="component" value="Chromosome"/>
</dbReference>
<feature type="transmembrane region" description="Helical" evidence="7">
    <location>
        <begin position="171"/>
        <end position="189"/>
    </location>
</feature>
<keyword evidence="4 7" id="KW-1133">Transmembrane helix</keyword>
<evidence type="ECO:0000313" key="9">
    <source>
        <dbReference type="EMBL" id="ASR50832.1"/>
    </source>
</evidence>
<evidence type="ECO:0000256" key="5">
    <source>
        <dbReference type="ARBA" id="ARBA00023136"/>
    </source>
</evidence>
<keyword evidence="10" id="KW-1185">Reference proteome</keyword>
<sequence length="207" mass="22345">MIDHAAPGRRWDPIVRITHWTIAIAVLANAIVTEEGAAAHIWVGYGLAAILGLRLLWGIVGPAEARFSAFWPSPRKALAHVRDIRAGNVTRHASHNPLGAMMVFAIWGCLLTIIATGITLAGPVPWAGTEYQQEQHSVSAGHGRQSEVEEGEEGKEGEEGEEGMLGEIHETAANLLYLLILLHLAGVVFETRRSGKQVVMAMSPLGR</sequence>
<reference evidence="9 10" key="1">
    <citation type="submission" date="2017-03" db="EMBL/GenBank/DDBJ databases">
        <title>Complete genome sequence of Blastomonas fulva degrading microcsystin LR.</title>
        <authorList>
            <person name="Lee H.-g."/>
            <person name="Jin L."/>
            <person name="oh H.-M."/>
        </authorList>
    </citation>
    <scope>NUCLEOTIDE SEQUENCE [LARGE SCALE GENOMIC DNA]</scope>
    <source>
        <strain evidence="9 10">T2</strain>
    </source>
</reference>
<accession>A0ABM6M4X0</accession>
<dbReference type="InterPro" id="IPR051542">
    <property type="entry name" value="Hydrogenase_cytochrome"/>
</dbReference>
<evidence type="ECO:0000256" key="4">
    <source>
        <dbReference type="ARBA" id="ARBA00022989"/>
    </source>
</evidence>
<feature type="compositionally biased region" description="Acidic residues" evidence="6">
    <location>
        <begin position="148"/>
        <end position="161"/>
    </location>
</feature>
<evidence type="ECO:0000256" key="3">
    <source>
        <dbReference type="ARBA" id="ARBA00022692"/>
    </source>
</evidence>
<protein>
    <submittedName>
        <fullName evidence="9">Cytochrome B</fullName>
    </submittedName>
</protein>
<gene>
    <name evidence="9" type="ORF">B5J99_04555</name>
</gene>
<evidence type="ECO:0000256" key="1">
    <source>
        <dbReference type="ARBA" id="ARBA00004651"/>
    </source>
</evidence>
<feature type="transmembrane region" description="Helical" evidence="7">
    <location>
        <begin position="14"/>
        <end position="32"/>
    </location>
</feature>
<dbReference type="SUPFAM" id="SSF81342">
    <property type="entry name" value="Transmembrane di-heme cytochromes"/>
    <property type="match status" value="1"/>
</dbReference>
<dbReference type="Gene3D" id="1.20.950.20">
    <property type="entry name" value="Transmembrane di-heme cytochromes, Chain C"/>
    <property type="match status" value="1"/>
</dbReference>
<evidence type="ECO:0000256" key="6">
    <source>
        <dbReference type="SAM" id="MobiDB-lite"/>
    </source>
</evidence>
<proteinExistence type="predicted"/>
<evidence type="ECO:0000256" key="7">
    <source>
        <dbReference type="SAM" id="Phobius"/>
    </source>
</evidence>
<organism evidence="9 10">
    <name type="scientific">Blastomonas fulva</name>
    <dbReference type="NCBI Taxonomy" id="1550728"/>
    <lineage>
        <taxon>Bacteria</taxon>
        <taxon>Pseudomonadati</taxon>
        <taxon>Pseudomonadota</taxon>
        <taxon>Alphaproteobacteria</taxon>
        <taxon>Sphingomonadales</taxon>
        <taxon>Sphingomonadaceae</taxon>
        <taxon>Blastomonas</taxon>
    </lineage>
</organism>